<keyword evidence="1" id="KW-1133">Transmembrane helix</keyword>
<evidence type="ECO:0000313" key="2">
    <source>
        <dbReference type="EMBL" id="QIK72659.1"/>
    </source>
</evidence>
<organism evidence="2 3">
    <name type="scientific">Propioniciclava coleopterorum</name>
    <dbReference type="NCBI Taxonomy" id="2714937"/>
    <lineage>
        <taxon>Bacteria</taxon>
        <taxon>Bacillati</taxon>
        <taxon>Actinomycetota</taxon>
        <taxon>Actinomycetes</taxon>
        <taxon>Propionibacteriales</taxon>
        <taxon>Propionibacteriaceae</taxon>
        <taxon>Propioniciclava</taxon>
    </lineage>
</organism>
<dbReference type="EMBL" id="CP049865">
    <property type="protein sequence ID" value="QIK72659.1"/>
    <property type="molecule type" value="Genomic_DNA"/>
</dbReference>
<keyword evidence="1" id="KW-0472">Membrane</keyword>
<dbReference type="AlphaFoldDB" id="A0A6G7Y7H0"/>
<feature type="transmembrane region" description="Helical" evidence="1">
    <location>
        <begin position="48"/>
        <end position="73"/>
    </location>
</feature>
<accession>A0A6G7Y7H0</accession>
<proteinExistence type="predicted"/>
<keyword evidence="1" id="KW-0812">Transmembrane</keyword>
<keyword evidence="3" id="KW-1185">Reference proteome</keyword>
<reference evidence="2 3" key="1">
    <citation type="submission" date="2020-03" db="EMBL/GenBank/DDBJ databases">
        <title>Propioniciclava sp. nov., isolated from Hydrophilus acuminatus.</title>
        <authorList>
            <person name="Hyun D.-W."/>
            <person name="Bae J.-W."/>
        </authorList>
    </citation>
    <scope>NUCLEOTIDE SEQUENCE [LARGE SCALE GENOMIC DNA]</scope>
    <source>
        <strain evidence="2 3">HDW11</strain>
    </source>
</reference>
<protein>
    <submittedName>
        <fullName evidence="2">Uncharacterized protein</fullName>
    </submittedName>
</protein>
<evidence type="ECO:0000256" key="1">
    <source>
        <dbReference type="SAM" id="Phobius"/>
    </source>
</evidence>
<dbReference type="RefSeq" id="WP_166233733.1">
    <property type="nucleotide sequence ID" value="NZ_CP049865.1"/>
</dbReference>
<name>A0A6G7Y7H0_9ACTN</name>
<dbReference type="Proteomes" id="UP000501058">
    <property type="component" value="Chromosome"/>
</dbReference>
<feature type="transmembrane region" description="Helical" evidence="1">
    <location>
        <begin position="160"/>
        <end position="181"/>
    </location>
</feature>
<gene>
    <name evidence="2" type="ORF">G7070_10750</name>
</gene>
<sequence>MSTEPAEHRADDAASAVEPAPDAGAIAVVEAPRDTSIHPVSGDPRRPWSIWVAVVAAYLGVATVVAGVLVAFYRSKDVDLFAGAAWLNGVVETEPGSLIRIAMVTGLFAVTLLVSAGAIIAGYYAWQGYGWTRVAALVAVGVSLLSLLGNLWMALSILPIAAAAGAIWLPASRAFFAAWHARRHPVPPPPPAERSIFYGPLPRYLA</sequence>
<feature type="transmembrane region" description="Helical" evidence="1">
    <location>
        <begin position="101"/>
        <end position="125"/>
    </location>
</feature>
<evidence type="ECO:0000313" key="3">
    <source>
        <dbReference type="Proteomes" id="UP000501058"/>
    </source>
</evidence>
<feature type="transmembrane region" description="Helical" evidence="1">
    <location>
        <begin position="131"/>
        <end position="153"/>
    </location>
</feature>
<dbReference type="KEGG" id="prv:G7070_10750"/>